<dbReference type="SUPFAM" id="SSF52540">
    <property type="entry name" value="P-loop containing nucleoside triphosphate hydrolases"/>
    <property type="match status" value="1"/>
</dbReference>
<evidence type="ECO:0000313" key="5">
    <source>
        <dbReference type="Proteomes" id="UP001275084"/>
    </source>
</evidence>
<keyword evidence="5" id="KW-1185">Reference proteome</keyword>
<evidence type="ECO:0000259" key="2">
    <source>
        <dbReference type="Pfam" id="PF24883"/>
    </source>
</evidence>
<dbReference type="Gene3D" id="3.40.50.300">
    <property type="entry name" value="P-loop containing nucleotide triphosphate hydrolases"/>
    <property type="match status" value="1"/>
</dbReference>
<dbReference type="PANTHER" id="PTHR10039">
    <property type="entry name" value="AMELOGENIN"/>
    <property type="match status" value="1"/>
</dbReference>
<comment type="caution">
    <text evidence="4">The sequence shown here is derived from an EMBL/GenBank/DDBJ whole genome shotgun (WGS) entry which is preliminary data.</text>
</comment>
<evidence type="ECO:0000313" key="4">
    <source>
        <dbReference type="EMBL" id="KAK3343377.1"/>
    </source>
</evidence>
<dbReference type="EMBL" id="JAUIQD010000007">
    <property type="protein sequence ID" value="KAK3343377.1"/>
    <property type="molecule type" value="Genomic_DNA"/>
</dbReference>
<evidence type="ECO:0008006" key="6">
    <source>
        <dbReference type="Google" id="ProtNLM"/>
    </source>
</evidence>
<sequence length="445" mass="50677">METAKEVAFLSSLADQTRRSRHDAVEDAADKTLDWVWQSGLSSWLGSGSGTFWIEGKPGSGKSTLMKYIVGQDETVGLLSMWAAPRAVVAVSHFFWYVSSGTDMQKSQQGLLQSLVFDILSQCPSLMPRVCPRRWESDRSGALEASWTVRELFGAIRAITDAPELPVCLCIFIDGLDEYLGDHLDLCQLLSELSQSPYIKLCVSSRPWNVFRNAFGDDTEKTLKVDKFTKEDIRRFAQSRLEGHPRWDHCSLSDSWRNAILNNISARAEGVFLWVVLVTRSLREGLTDDDSMEGLMKRLDGLPTDLERLFKRILDGVDPLYHEKMAAMLQTTLREKYPFLELYYHQDLELERPGYFLALPPAAIAEPDRVRIKDQTKRWINARSGGLLHVKSDSIFRDQVAFIHRTVRDFLDSKEMTEYLHSKISKRGADPSLRIAKAYSVWVKT</sequence>
<dbReference type="InterPro" id="IPR056884">
    <property type="entry name" value="NPHP3-like_N"/>
</dbReference>
<name>A0AAJ0H8J8_9PEZI</name>
<feature type="domain" description="Nephrocystin 3-like N-terminal" evidence="2">
    <location>
        <begin position="32"/>
        <end position="206"/>
    </location>
</feature>
<evidence type="ECO:0000256" key="1">
    <source>
        <dbReference type="ARBA" id="ARBA00022737"/>
    </source>
</evidence>
<protein>
    <recommendedName>
        <fullName evidence="6">NACHT domain-containing protein</fullName>
    </recommendedName>
</protein>
<reference evidence="4" key="2">
    <citation type="submission" date="2023-06" db="EMBL/GenBank/DDBJ databases">
        <authorList>
            <consortium name="Lawrence Berkeley National Laboratory"/>
            <person name="Haridas S."/>
            <person name="Hensen N."/>
            <person name="Bonometti L."/>
            <person name="Westerberg I."/>
            <person name="Brannstrom I.O."/>
            <person name="Guillou S."/>
            <person name="Cros-Aarteil S."/>
            <person name="Calhoun S."/>
            <person name="Kuo A."/>
            <person name="Mondo S."/>
            <person name="Pangilinan J."/>
            <person name="Riley R."/>
            <person name="Labutti K."/>
            <person name="Andreopoulos B."/>
            <person name="Lipzen A."/>
            <person name="Chen C."/>
            <person name="Yanf M."/>
            <person name="Daum C."/>
            <person name="Ng V."/>
            <person name="Clum A."/>
            <person name="Steindorff A."/>
            <person name="Ohm R."/>
            <person name="Martin F."/>
            <person name="Silar P."/>
            <person name="Natvig D."/>
            <person name="Lalanne C."/>
            <person name="Gautier V."/>
            <person name="Ament-Velasquez S.L."/>
            <person name="Kruys A."/>
            <person name="Hutchinson M.I."/>
            <person name="Powell A.J."/>
            <person name="Barry K."/>
            <person name="Miller A.N."/>
            <person name="Grigoriev I.V."/>
            <person name="Debuchy R."/>
            <person name="Gladieux P."/>
            <person name="Thoren M.H."/>
            <person name="Johannesson H."/>
        </authorList>
    </citation>
    <scope>NUCLEOTIDE SEQUENCE</scope>
    <source>
        <strain evidence="4">CBS 955.72</strain>
    </source>
</reference>
<dbReference type="InterPro" id="IPR027417">
    <property type="entry name" value="P-loop_NTPase"/>
</dbReference>
<reference evidence="4" key="1">
    <citation type="journal article" date="2023" name="Mol. Phylogenet. Evol.">
        <title>Genome-scale phylogeny and comparative genomics of the fungal order Sordariales.</title>
        <authorList>
            <person name="Hensen N."/>
            <person name="Bonometti L."/>
            <person name="Westerberg I."/>
            <person name="Brannstrom I.O."/>
            <person name="Guillou S."/>
            <person name="Cros-Aarteil S."/>
            <person name="Calhoun S."/>
            <person name="Haridas S."/>
            <person name="Kuo A."/>
            <person name="Mondo S."/>
            <person name="Pangilinan J."/>
            <person name="Riley R."/>
            <person name="LaButti K."/>
            <person name="Andreopoulos B."/>
            <person name="Lipzen A."/>
            <person name="Chen C."/>
            <person name="Yan M."/>
            <person name="Daum C."/>
            <person name="Ng V."/>
            <person name="Clum A."/>
            <person name="Steindorff A."/>
            <person name="Ohm R.A."/>
            <person name="Martin F."/>
            <person name="Silar P."/>
            <person name="Natvig D.O."/>
            <person name="Lalanne C."/>
            <person name="Gautier V."/>
            <person name="Ament-Velasquez S.L."/>
            <person name="Kruys A."/>
            <person name="Hutchinson M.I."/>
            <person name="Powell A.J."/>
            <person name="Barry K."/>
            <person name="Miller A.N."/>
            <person name="Grigoriev I.V."/>
            <person name="Debuchy R."/>
            <person name="Gladieux P."/>
            <person name="Hiltunen Thoren M."/>
            <person name="Johannesson H."/>
        </authorList>
    </citation>
    <scope>NUCLEOTIDE SEQUENCE</scope>
    <source>
        <strain evidence="4">CBS 955.72</strain>
    </source>
</reference>
<keyword evidence="1" id="KW-0677">Repeat</keyword>
<proteinExistence type="predicted"/>
<dbReference type="Proteomes" id="UP001275084">
    <property type="component" value="Unassembled WGS sequence"/>
</dbReference>
<dbReference type="Pfam" id="PF24883">
    <property type="entry name" value="NPHP3_N"/>
    <property type="match status" value="1"/>
</dbReference>
<feature type="non-terminal residue" evidence="4">
    <location>
        <position position="445"/>
    </location>
</feature>
<organism evidence="4 5">
    <name type="scientific">Lasiosphaeria hispida</name>
    <dbReference type="NCBI Taxonomy" id="260671"/>
    <lineage>
        <taxon>Eukaryota</taxon>
        <taxon>Fungi</taxon>
        <taxon>Dikarya</taxon>
        <taxon>Ascomycota</taxon>
        <taxon>Pezizomycotina</taxon>
        <taxon>Sordariomycetes</taxon>
        <taxon>Sordariomycetidae</taxon>
        <taxon>Sordariales</taxon>
        <taxon>Lasiosphaeriaceae</taxon>
        <taxon>Lasiosphaeria</taxon>
    </lineage>
</organism>
<dbReference type="PANTHER" id="PTHR10039:SF5">
    <property type="entry name" value="NACHT DOMAIN-CONTAINING PROTEIN"/>
    <property type="match status" value="1"/>
</dbReference>
<evidence type="ECO:0000259" key="3">
    <source>
        <dbReference type="Pfam" id="PF25053"/>
    </source>
</evidence>
<dbReference type="AlphaFoldDB" id="A0AAJ0H8J8"/>
<gene>
    <name evidence="4" type="ORF">B0T25DRAFT_462970</name>
</gene>
<accession>A0AAJ0H8J8</accession>
<dbReference type="InterPro" id="IPR056693">
    <property type="entry name" value="DUF7791"/>
</dbReference>
<feature type="domain" description="DUF7791" evidence="3">
    <location>
        <begin position="317"/>
        <end position="437"/>
    </location>
</feature>
<dbReference type="Pfam" id="PF25053">
    <property type="entry name" value="DUF7791"/>
    <property type="match status" value="1"/>
</dbReference>